<sequence>MAQLLSKDEIVVRHMRTHIKAVLGNIIAEILLLAGGILATVYMPPEWEPFSLAFVWAIVLVATLPLFLVPVLRWASSTYTLTSKRVITRHGILNRRGHDLPLSRISDVASERDLVDRLFGCGTLTLQTSSDDPLVLHDIPKIDYVQLEVSNLLFDDVQGAVDADPE</sequence>
<dbReference type="PANTHER" id="PTHR37938:SF1">
    <property type="entry name" value="BLL0215 PROTEIN"/>
    <property type="match status" value="1"/>
</dbReference>
<keyword evidence="1" id="KW-0472">Membrane</keyword>
<keyword evidence="1" id="KW-0812">Transmembrane</keyword>
<dbReference type="PANTHER" id="PTHR37938">
    <property type="entry name" value="BLL0215 PROTEIN"/>
    <property type="match status" value="1"/>
</dbReference>
<evidence type="ECO:0000313" key="3">
    <source>
        <dbReference type="EMBL" id="ENO18601.1"/>
    </source>
</evidence>
<keyword evidence="4" id="KW-1185">Reference proteome</keyword>
<dbReference type="OrthoDB" id="4990503at2"/>
<dbReference type="AlphaFoldDB" id="N6X4G6"/>
<reference evidence="3 4" key="1">
    <citation type="submission" date="2013-03" db="EMBL/GenBank/DDBJ databases">
        <title>Reference genome for the Human Microbiome Project.</title>
        <authorList>
            <person name="Aqrawi P."/>
            <person name="Ayvaz T."/>
            <person name="Bess C."/>
            <person name="Blankenburg K."/>
            <person name="Coyle M."/>
            <person name="Deng J."/>
            <person name="Forbes L."/>
            <person name="Fowler G."/>
            <person name="Francisco L."/>
            <person name="Fu Q."/>
            <person name="Gibbs R."/>
            <person name="Gross S."/>
            <person name="Gubbala S."/>
            <person name="Hale W."/>
            <person name="Hemphill L."/>
            <person name="Highlander S."/>
            <person name="Hirani K."/>
            <person name="Jackson L."/>
            <person name="Jakkamsetti A."/>
            <person name="Javaid M."/>
            <person name="Jayaseelan J.C."/>
            <person name="Jiang H."/>
            <person name="Joshi V."/>
            <person name="Korchina V."/>
            <person name="Kovar C."/>
            <person name="Lara F."/>
            <person name="Lee S."/>
            <person name="Liu Y."/>
            <person name="Mata R."/>
            <person name="Mathew T."/>
            <person name="Munidasa M."/>
            <person name="Muzny D."/>
            <person name="Nazareth L."/>
            <person name="Ngo R."/>
            <person name="Nguyen L."/>
            <person name="Nguyen N."/>
            <person name="Okwuonu G."/>
            <person name="Ongeri F."/>
            <person name="Palculict T."/>
            <person name="Patil S."/>
            <person name="Petrosino J."/>
            <person name="Pham C."/>
            <person name="Pham P."/>
            <person name="Pu L.-L."/>
            <person name="Qin X."/>
            <person name="Qu J."/>
            <person name="Reid J."/>
            <person name="Ross M."/>
            <person name="Ruth R."/>
            <person name="Saada N."/>
            <person name="San Lucas F."/>
            <person name="Santibanez J."/>
            <person name="Shang Y."/>
            <person name="Simmons D."/>
            <person name="Song X.-Z."/>
            <person name="Tang L.-Y."/>
            <person name="Thornton R."/>
            <person name="Warren J."/>
            <person name="Weissenberger G."/>
            <person name="Wilczek-Boney K."/>
            <person name="Worley K."/>
            <person name="Youmans B."/>
            <person name="Zhang J."/>
            <person name="Zhang L."/>
            <person name="Zhao Z."/>
            <person name="Zhou C."/>
            <person name="Zhu D."/>
            <person name="Zhu Y."/>
        </authorList>
    </citation>
    <scope>NUCLEOTIDE SEQUENCE [LARGE SCALE GENOMIC DNA]</scope>
    <source>
        <strain evidence="3 4">F0333</strain>
    </source>
</reference>
<gene>
    <name evidence="3" type="ORF">HMPREF9004_0650</name>
</gene>
<feature type="transmembrane region" description="Helical" evidence="1">
    <location>
        <begin position="54"/>
        <end position="75"/>
    </location>
</feature>
<dbReference type="InterPro" id="IPR005182">
    <property type="entry name" value="YdbS-like_PH"/>
</dbReference>
<protein>
    <recommendedName>
        <fullName evidence="2">YdbS-like PH domain-containing protein</fullName>
    </recommendedName>
</protein>
<organism evidence="3 4">
    <name type="scientific">Schaalia cardiffensis F0333</name>
    <dbReference type="NCBI Taxonomy" id="888050"/>
    <lineage>
        <taxon>Bacteria</taxon>
        <taxon>Bacillati</taxon>
        <taxon>Actinomycetota</taxon>
        <taxon>Actinomycetes</taxon>
        <taxon>Actinomycetales</taxon>
        <taxon>Actinomycetaceae</taxon>
        <taxon>Schaalia</taxon>
    </lineage>
</organism>
<accession>N6X4G6</accession>
<dbReference type="STRING" id="888050.HMPREF9004_0650"/>
<evidence type="ECO:0000259" key="2">
    <source>
        <dbReference type="Pfam" id="PF03703"/>
    </source>
</evidence>
<proteinExistence type="predicted"/>
<name>N6X4G6_9ACTO</name>
<dbReference type="eggNOG" id="COG3428">
    <property type="taxonomic scope" value="Bacteria"/>
</dbReference>
<evidence type="ECO:0000256" key="1">
    <source>
        <dbReference type="SAM" id="Phobius"/>
    </source>
</evidence>
<dbReference type="Pfam" id="PF03703">
    <property type="entry name" value="bPH_2"/>
    <property type="match status" value="1"/>
</dbReference>
<dbReference type="EMBL" id="AQHZ01000010">
    <property type="protein sequence ID" value="ENO18601.1"/>
    <property type="molecule type" value="Genomic_DNA"/>
</dbReference>
<dbReference type="RefSeq" id="WP_005962379.1">
    <property type="nucleotide sequence ID" value="NZ_CP040505.1"/>
</dbReference>
<keyword evidence="1" id="KW-1133">Transmembrane helix</keyword>
<feature type="transmembrane region" description="Helical" evidence="1">
    <location>
        <begin position="21"/>
        <end position="42"/>
    </location>
</feature>
<feature type="domain" description="YdbS-like PH" evidence="2">
    <location>
        <begin position="74"/>
        <end position="144"/>
    </location>
</feature>
<dbReference type="Proteomes" id="UP000013015">
    <property type="component" value="Unassembled WGS sequence"/>
</dbReference>
<dbReference type="HOGENOM" id="CLU_111473_1_0_11"/>
<evidence type="ECO:0000313" key="4">
    <source>
        <dbReference type="Proteomes" id="UP000013015"/>
    </source>
</evidence>
<comment type="caution">
    <text evidence="3">The sequence shown here is derived from an EMBL/GenBank/DDBJ whole genome shotgun (WGS) entry which is preliminary data.</text>
</comment>
<dbReference type="PATRIC" id="fig|888050.3.peg.620"/>